<proteinExistence type="predicted"/>
<comment type="subcellular location">
    <subcellularLocation>
        <location evidence="1">Membrane</location>
        <topology evidence="1">Multi-pass membrane protein</topology>
    </subcellularLocation>
</comment>
<evidence type="ECO:0000313" key="10">
    <source>
        <dbReference type="EMBL" id="CAE6506155.1"/>
    </source>
</evidence>
<evidence type="ECO:0000256" key="1">
    <source>
        <dbReference type="ARBA" id="ARBA00004141"/>
    </source>
</evidence>
<dbReference type="EMBL" id="CAJMWX010000002">
    <property type="protein sequence ID" value="CAE6395820.1"/>
    <property type="molecule type" value="Genomic_DNA"/>
</dbReference>
<keyword evidence="4 6" id="KW-0472">Membrane</keyword>
<feature type="transmembrane region" description="Helical" evidence="6">
    <location>
        <begin position="282"/>
        <end position="302"/>
    </location>
</feature>
<protein>
    <recommendedName>
        <fullName evidence="8">TM7S3/TM198-like domain-containing protein</fullName>
    </recommendedName>
</protein>
<evidence type="ECO:0000256" key="3">
    <source>
        <dbReference type="ARBA" id="ARBA00022989"/>
    </source>
</evidence>
<keyword evidence="2 6" id="KW-0812">Transmembrane</keyword>
<reference evidence="10" key="1">
    <citation type="submission" date="2021-01" db="EMBL/GenBank/DDBJ databases">
        <authorList>
            <person name="Kaushik A."/>
        </authorList>
    </citation>
    <scope>NUCLEOTIDE SEQUENCE</scope>
    <source>
        <strain evidence="9">AG4-R118</strain>
        <strain evidence="10">AG4-RS23</strain>
    </source>
</reference>
<keyword evidence="3 6" id="KW-1133">Transmembrane helix</keyword>
<accession>A0A8H3HES7</accession>
<evidence type="ECO:0000256" key="2">
    <source>
        <dbReference type="ARBA" id="ARBA00022692"/>
    </source>
</evidence>
<evidence type="ECO:0000256" key="4">
    <source>
        <dbReference type="ARBA" id="ARBA00023136"/>
    </source>
</evidence>
<name>A0A8H3HES7_9AGAM</name>
<feature type="region of interest" description="Disordered" evidence="5">
    <location>
        <begin position="525"/>
        <end position="544"/>
    </location>
</feature>
<dbReference type="GO" id="GO:0016020">
    <property type="term" value="C:membrane"/>
    <property type="evidence" value="ECO:0007669"/>
    <property type="project" value="UniProtKB-SubCell"/>
</dbReference>
<feature type="transmembrane region" description="Helical" evidence="6">
    <location>
        <begin position="161"/>
        <end position="179"/>
    </location>
</feature>
<feature type="transmembrane region" description="Helical" evidence="6">
    <location>
        <begin position="137"/>
        <end position="154"/>
    </location>
</feature>
<comment type="caution">
    <text evidence="10">The sequence shown here is derived from an EMBL/GenBank/DDBJ whole genome shotgun (WGS) entry which is preliminary data.</text>
</comment>
<feature type="transmembrane region" description="Helical" evidence="6">
    <location>
        <begin position="80"/>
        <end position="98"/>
    </location>
</feature>
<feature type="compositionally biased region" description="Polar residues" evidence="5">
    <location>
        <begin position="318"/>
        <end position="333"/>
    </location>
</feature>
<evidence type="ECO:0000256" key="5">
    <source>
        <dbReference type="SAM" id="MobiDB-lite"/>
    </source>
</evidence>
<dbReference type="AlphaFoldDB" id="A0A8H3HES7"/>
<dbReference type="Proteomes" id="UP000663888">
    <property type="component" value="Unassembled WGS sequence"/>
</dbReference>
<feature type="transmembrane region" description="Helical" evidence="6">
    <location>
        <begin position="105"/>
        <end position="125"/>
    </location>
</feature>
<evidence type="ECO:0000313" key="11">
    <source>
        <dbReference type="Proteomes" id="UP000663861"/>
    </source>
</evidence>
<gene>
    <name evidence="10" type="ORF">RDB_LOCUS130071</name>
    <name evidence="9" type="ORF">RDB_LOCUS299</name>
</gene>
<feature type="signal peptide" evidence="7">
    <location>
        <begin position="1"/>
        <end position="27"/>
    </location>
</feature>
<dbReference type="EMBL" id="CAJMWY010003733">
    <property type="protein sequence ID" value="CAE6506155.1"/>
    <property type="molecule type" value="Genomic_DNA"/>
</dbReference>
<evidence type="ECO:0000256" key="7">
    <source>
        <dbReference type="SAM" id="SignalP"/>
    </source>
</evidence>
<dbReference type="Pfam" id="PF13886">
    <property type="entry name" value="TM7S3_TM198"/>
    <property type="match status" value="1"/>
</dbReference>
<keyword evidence="7" id="KW-0732">Signal</keyword>
<feature type="transmembrane region" description="Helical" evidence="6">
    <location>
        <begin position="199"/>
        <end position="219"/>
    </location>
</feature>
<sequence length="586" mass="61147">MRKCAPSDVLYCIYVTLLLFSLGGVNAGPTLAARAIIRPIPMPGFNVSVFDDVTGAPIPQVPASDGGGLINGGIFSAPNIIWAIFAAVIGIPLGAAGVRLWRVTTALGGGLVLAFAMWAALINTISESGLASSQSMSDMLILLITGAAFLVGMIGGAFRLLVLPAMAATCALGGSSIAVRGVILRPGLLVPPGQTQQLAFVNIVIVAVGALAGGLSVIFKQRESMIFSTSCVGSFLIALAVDLLVNGQDGMSRGLRFLFDMNDNHLADLVGGGYNPPLSSQITVAGSLGLALILCIIQHFAFTGPFRQPRPRDRTQSIEDSASEKGSFSSSQGLLGRTPVASRTIQRGSVLSLFHVPERSSGAGSVQKTIESGVPPFRKPTIERPWSAAYNHGQGIYALPSELLRQPSQGQSQTRGPYQPNFQRPLALSAPGQPSQFTGIGLRSYQNQFVAVRNNQARNLNGLPVASIRHRNAQPVVTSPRDTPTRFGNPRDAGVAIPRAGGGFNTPGANRPTGLQIPSSRNIPPSGTTVSAVHSPANFEPASNPGLGIGMGMLRMSMDSIIDAYGGTNDTGYRYGGSRTGEGGRI</sequence>
<feature type="region of interest" description="Disordered" evidence="5">
    <location>
        <begin position="307"/>
        <end position="335"/>
    </location>
</feature>
<feature type="chain" id="PRO_5035704804" description="TM7S3/TM198-like domain-containing protein" evidence="7">
    <location>
        <begin position="28"/>
        <end position="586"/>
    </location>
</feature>
<organism evidence="10 11">
    <name type="scientific">Rhizoctonia solani</name>
    <dbReference type="NCBI Taxonomy" id="456999"/>
    <lineage>
        <taxon>Eukaryota</taxon>
        <taxon>Fungi</taxon>
        <taxon>Dikarya</taxon>
        <taxon>Basidiomycota</taxon>
        <taxon>Agaricomycotina</taxon>
        <taxon>Agaricomycetes</taxon>
        <taxon>Cantharellales</taxon>
        <taxon>Ceratobasidiaceae</taxon>
        <taxon>Rhizoctonia</taxon>
    </lineage>
</organism>
<evidence type="ECO:0000256" key="6">
    <source>
        <dbReference type="SAM" id="Phobius"/>
    </source>
</evidence>
<evidence type="ECO:0000259" key="8">
    <source>
        <dbReference type="Pfam" id="PF13886"/>
    </source>
</evidence>
<dbReference type="InterPro" id="IPR025256">
    <property type="entry name" value="TM7S3/TM198-like_dom"/>
</dbReference>
<feature type="transmembrane region" description="Helical" evidence="6">
    <location>
        <begin position="226"/>
        <end position="245"/>
    </location>
</feature>
<dbReference type="Proteomes" id="UP000663861">
    <property type="component" value="Unassembled WGS sequence"/>
</dbReference>
<evidence type="ECO:0000313" key="9">
    <source>
        <dbReference type="EMBL" id="CAE6395820.1"/>
    </source>
</evidence>
<feature type="domain" description="TM7S3/TM198-like" evidence="8">
    <location>
        <begin position="84"/>
        <end position="298"/>
    </location>
</feature>